<dbReference type="CDD" id="cd00067">
    <property type="entry name" value="GAL4"/>
    <property type="match status" value="1"/>
</dbReference>
<reference evidence="4" key="1">
    <citation type="journal article" date="2023" name="Mol. Phylogenet. Evol.">
        <title>Genome-scale phylogeny and comparative genomics of the fungal order Sordariales.</title>
        <authorList>
            <person name="Hensen N."/>
            <person name="Bonometti L."/>
            <person name="Westerberg I."/>
            <person name="Brannstrom I.O."/>
            <person name="Guillou S."/>
            <person name="Cros-Aarteil S."/>
            <person name="Calhoun S."/>
            <person name="Haridas S."/>
            <person name="Kuo A."/>
            <person name="Mondo S."/>
            <person name="Pangilinan J."/>
            <person name="Riley R."/>
            <person name="LaButti K."/>
            <person name="Andreopoulos B."/>
            <person name="Lipzen A."/>
            <person name="Chen C."/>
            <person name="Yan M."/>
            <person name="Daum C."/>
            <person name="Ng V."/>
            <person name="Clum A."/>
            <person name="Steindorff A."/>
            <person name="Ohm R.A."/>
            <person name="Martin F."/>
            <person name="Silar P."/>
            <person name="Natvig D.O."/>
            <person name="Lalanne C."/>
            <person name="Gautier V."/>
            <person name="Ament-Velasquez S.L."/>
            <person name="Kruys A."/>
            <person name="Hutchinson M.I."/>
            <person name="Powell A.J."/>
            <person name="Barry K."/>
            <person name="Miller A.N."/>
            <person name="Grigoriev I.V."/>
            <person name="Debuchy R."/>
            <person name="Gladieux P."/>
            <person name="Hiltunen Thoren M."/>
            <person name="Johannesson H."/>
        </authorList>
    </citation>
    <scope>NUCLEOTIDE SEQUENCE</scope>
    <source>
        <strain evidence="4">CBS 958.72</strain>
    </source>
</reference>
<dbReference type="Gene3D" id="4.10.240.10">
    <property type="entry name" value="Zn(2)-C6 fungal-type DNA-binding domain"/>
    <property type="match status" value="1"/>
</dbReference>
<evidence type="ECO:0000313" key="5">
    <source>
        <dbReference type="Proteomes" id="UP001287356"/>
    </source>
</evidence>
<evidence type="ECO:0000256" key="1">
    <source>
        <dbReference type="ARBA" id="ARBA00023242"/>
    </source>
</evidence>
<dbReference type="Pfam" id="PF11951">
    <property type="entry name" value="Fungal_trans_2"/>
    <property type="match status" value="1"/>
</dbReference>
<proteinExistence type="predicted"/>
<gene>
    <name evidence="4" type="ORF">B0T24DRAFT_75551</name>
</gene>
<name>A0AAE0NMH0_9PEZI</name>
<feature type="compositionally biased region" description="Basic residues" evidence="2">
    <location>
        <begin position="79"/>
        <end position="92"/>
    </location>
</feature>
<feature type="domain" description="Zn(2)-C6 fungal-type" evidence="3">
    <location>
        <begin position="95"/>
        <end position="125"/>
    </location>
</feature>
<dbReference type="PROSITE" id="PS50048">
    <property type="entry name" value="ZN2_CY6_FUNGAL_2"/>
    <property type="match status" value="1"/>
</dbReference>
<evidence type="ECO:0000259" key="3">
    <source>
        <dbReference type="PROSITE" id="PS50048"/>
    </source>
</evidence>
<dbReference type="InterPro" id="IPR021858">
    <property type="entry name" value="Fun_TF"/>
</dbReference>
<dbReference type="EMBL" id="JAULSN010000001">
    <property type="protein sequence ID" value="KAK3384214.1"/>
    <property type="molecule type" value="Genomic_DNA"/>
</dbReference>
<reference evidence="4" key="2">
    <citation type="submission" date="2023-06" db="EMBL/GenBank/DDBJ databases">
        <authorList>
            <consortium name="Lawrence Berkeley National Laboratory"/>
            <person name="Haridas S."/>
            <person name="Hensen N."/>
            <person name="Bonometti L."/>
            <person name="Westerberg I."/>
            <person name="Brannstrom I.O."/>
            <person name="Guillou S."/>
            <person name="Cros-Aarteil S."/>
            <person name="Calhoun S."/>
            <person name="Kuo A."/>
            <person name="Mondo S."/>
            <person name="Pangilinan J."/>
            <person name="Riley R."/>
            <person name="Labutti K."/>
            <person name="Andreopoulos B."/>
            <person name="Lipzen A."/>
            <person name="Chen C."/>
            <person name="Yanf M."/>
            <person name="Daum C."/>
            <person name="Ng V."/>
            <person name="Clum A."/>
            <person name="Steindorff A."/>
            <person name="Ohm R."/>
            <person name="Martin F."/>
            <person name="Silar P."/>
            <person name="Natvig D."/>
            <person name="Lalanne C."/>
            <person name="Gautier V."/>
            <person name="Ament-Velasquez S.L."/>
            <person name="Kruys A."/>
            <person name="Hutchinson M.I."/>
            <person name="Powell A.J."/>
            <person name="Barry K."/>
            <person name="Miller A.N."/>
            <person name="Grigoriev I.V."/>
            <person name="Debuchy R."/>
            <person name="Gladieux P."/>
            <person name="Thoren M.H."/>
            <person name="Johannesson H."/>
        </authorList>
    </citation>
    <scope>NUCLEOTIDE SEQUENCE</scope>
    <source>
        <strain evidence="4">CBS 958.72</strain>
    </source>
</reference>
<protein>
    <recommendedName>
        <fullName evidence="3">Zn(2)-C6 fungal-type domain-containing protein</fullName>
    </recommendedName>
</protein>
<feature type="compositionally biased region" description="Gly residues" evidence="2">
    <location>
        <begin position="1"/>
        <end position="18"/>
    </location>
</feature>
<keyword evidence="1" id="KW-0539">Nucleus</keyword>
<dbReference type="AlphaFoldDB" id="A0AAE0NMH0"/>
<dbReference type="PANTHER" id="PTHR47657:SF7">
    <property type="entry name" value="STEROL REGULATORY ELEMENT-BINDING PROTEIN ECM22"/>
    <property type="match status" value="1"/>
</dbReference>
<sequence length="480" mass="52588">MDETGAVGGAMDGIGGGGDEMDGFAFHLDPRDDSWQGQGSDLLNNSSSSSSGSSLGSPTPTPTVSASASASETSQTLSVRRRPIPRKGHTKSRRGCFACKRRKVKCQETQPACLNCSRIGLKCEYPPPPELSSLTSQVLQLELKSQSQSQSPSQPQALSLYTSTPLQSTPSLLPSFTMQDFRFFHHFILNAFPPLPMNGDGVWQSVAALSHQYDYLLHAMLGLAASHLSLFGDDSSSVALSYRVKALQTLNQALNTAPTSNIEADARFATAMVLAFQASTMPEGMVEWVTMARGCGIIARSEAIYTSEKSIFFTLGQQGVSRSMKRLTPRDPKNLPELPTEDLVREFLVSLRAIAPLCSSPIEVMFLAEIERAAKLATVSADEAFAALTGQYVILSHASEEEYAPFTDPENYAVQLLLIHFSLIEYAMGARTLSEEGTKFGYRKWAAIRWVGRLVDTLPEEFHQYLEWPIKYAQHLTKHE</sequence>
<keyword evidence="5" id="KW-1185">Reference proteome</keyword>
<dbReference type="SMART" id="SM00066">
    <property type="entry name" value="GAL4"/>
    <property type="match status" value="1"/>
</dbReference>
<dbReference type="SUPFAM" id="SSF57701">
    <property type="entry name" value="Zn2/Cys6 DNA-binding domain"/>
    <property type="match status" value="1"/>
</dbReference>
<feature type="compositionally biased region" description="Low complexity" evidence="2">
    <location>
        <begin position="39"/>
        <end position="78"/>
    </location>
</feature>
<evidence type="ECO:0000313" key="4">
    <source>
        <dbReference type="EMBL" id="KAK3384214.1"/>
    </source>
</evidence>
<dbReference type="InterPro" id="IPR052400">
    <property type="entry name" value="Zn2-C6_fungal_TF"/>
</dbReference>
<dbReference type="PROSITE" id="PS00463">
    <property type="entry name" value="ZN2_CY6_FUNGAL_1"/>
    <property type="match status" value="1"/>
</dbReference>
<dbReference type="PANTHER" id="PTHR47657">
    <property type="entry name" value="STEROL REGULATORY ELEMENT-BINDING PROTEIN ECM22"/>
    <property type="match status" value="1"/>
</dbReference>
<dbReference type="Pfam" id="PF00172">
    <property type="entry name" value="Zn_clus"/>
    <property type="match status" value="1"/>
</dbReference>
<organism evidence="4 5">
    <name type="scientific">Lasiosphaeria ovina</name>
    <dbReference type="NCBI Taxonomy" id="92902"/>
    <lineage>
        <taxon>Eukaryota</taxon>
        <taxon>Fungi</taxon>
        <taxon>Dikarya</taxon>
        <taxon>Ascomycota</taxon>
        <taxon>Pezizomycotina</taxon>
        <taxon>Sordariomycetes</taxon>
        <taxon>Sordariomycetidae</taxon>
        <taxon>Sordariales</taxon>
        <taxon>Lasiosphaeriaceae</taxon>
        <taxon>Lasiosphaeria</taxon>
    </lineage>
</organism>
<accession>A0AAE0NMH0</accession>
<dbReference type="InterPro" id="IPR036864">
    <property type="entry name" value="Zn2-C6_fun-type_DNA-bd_sf"/>
</dbReference>
<evidence type="ECO:0000256" key="2">
    <source>
        <dbReference type="SAM" id="MobiDB-lite"/>
    </source>
</evidence>
<dbReference type="GO" id="GO:0000981">
    <property type="term" value="F:DNA-binding transcription factor activity, RNA polymerase II-specific"/>
    <property type="evidence" value="ECO:0007669"/>
    <property type="project" value="InterPro"/>
</dbReference>
<dbReference type="Proteomes" id="UP001287356">
    <property type="component" value="Unassembled WGS sequence"/>
</dbReference>
<feature type="region of interest" description="Disordered" evidence="2">
    <location>
        <begin position="1"/>
        <end position="92"/>
    </location>
</feature>
<dbReference type="GO" id="GO:0008270">
    <property type="term" value="F:zinc ion binding"/>
    <property type="evidence" value="ECO:0007669"/>
    <property type="project" value="InterPro"/>
</dbReference>
<comment type="caution">
    <text evidence="4">The sequence shown here is derived from an EMBL/GenBank/DDBJ whole genome shotgun (WGS) entry which is preliminary data.</text>
</comment>
<dbReference type="InterPro" id="IPR001138">
    <property type="entry name" value="Zn2Cys6_DnaBD"/>
</dbReference>